<feature type="chain" id="PRO_5045095888" evidence="2">
    <location>
        <begin position="25"/>
        <end position="151"/>
    </location>
</feature>
<name>A0ABU2C744_9BURK</name>
<dbReference type="RefSeq" id="WP_116604284.1">
    <property type="nucleotide sequence ID" value="NZ_JAVDXT010000002.1"/>
</dbReference>
<keyword evidence="4" id="KW-1185">Reference proteome</keyword>
<gene>
    <name evidence="3" type="ORF">J2X19_001835</name>
</gene>
<proteinExistence type="predicted"/>
<evidence type="ECO:0000313" key="3">
    <source>
        <dbReference type="EMBL" id="MDR7377156.1"/>
    </source>
</evidence>
<sequence length="151" mass="16130">MKASAALQRACLVLAMAATCNAHADSFASSASSAGSASSGSVSDSLHGSSKSSTRDDKVADGDYRIIDVADVPERAGFVRVALQADGPDQRIALDLPRAVFAKQQLDRGDLVHAQRRVYGYEFSRGDTREAFYLVMADDWYGELAARPLSL</sequence>
<feature type="region of interest" description="Disordered" evidence="1">
    <location>
        <begin position="38"/>
        <end position="58"/>
    </location>
</feature>
<reference evidence="3 4" key="1">
    <citation type="submission" date="2023-07" db="EMBL/GenBank/DDBJ databases">
        <title>Sorghum-associated microbial communities from plants grown in Nebraska, USA.</title>
        <authorList>
            <person name="Schachtman D."/>
        </authorList>
    </citation>
    <scope>NUCLEOTIDE SEQUENCE [LARGE SCALE GENOMIC DNA]</scope>
    <source>
        <strain evidence="3 4">BE313</strain>
    </source>
</reference>
<dbReference type="Proteomes" id="UP001180487">
    <property type="component" value="Unassembled WGS sequence"/>
</dbReference>
<protein>
    <submittedName>
        <fullName evidence="3">Uncharacterized protein</fullName>
    </submittedName>
</protein>
<feature type="compositionally biased region" description="Low complexity" evidence="1">
    <location>
        <begin position="38"/>
        <end position="52"/>
    </location>
</feature>
<evidence type="ECO:0000313" key="4">
    <source>
        <dbReference type="Proteomes" id="UP001180487"/>
    </source>
</evidence>
<accession>A0ABU2C744</accession>
<keyword evidence="2" id="KW-0732">Signal</keyword>
<evidence type="ECO:0000256" key="2">
    <source>
        <dbReference type="SAM" id="SignalP"/>
    </source>
</evidence>
<evidence type="ECO:0000256" key="1">
    <source>
        <dbReference type="SAM" id="MobiDB-lite"/>
    </source>
</evidence>
<dbReference type="EMBL" id="JAVDXT010000002">
    <property type="protein sequence ID" value="MDR7377156.1"/>
    <property type="molecule type" value="Genomic_DNA"/>
</dbReference>
<feature type="signal peptide" evidence="2">
    <location>
        <begin position="1"/>
        <end position="24"/>
    </location>
</feature>
<comment type="caution">
    <text evidence="3">The sequence shown here is derived from an EMBL/GenBank/DDBJ whole genome shotgun (WGS) entry which is preliminary data.</text>
</comment>
<organism evidence="3 4">
    <name type="scientific">Rhodoferax ferrireducens</name>
    <dbReference type="NCBI Taxonomy" id="192843"/>
    <lineage>
        <taxon>Bacteria</taxon>
        <taxon>Pseudomonadati</taxon>
        <taxon>Pseudomonadota</taxon>
        <taxon>Betaproteobacteria</taxon>
        <taxon>Burkholderiales</taxon>
        <taxon>Comamonadaceae</taxon>
        <taxon>Rhodoferax</taxon>
    </lineage>
</organism>